<name>A0A921FEQ6_9BACT</name>
<sequence>MKSFSDLGIILGDSSPVNISKFVTACLNNKLSSEAIQSFILASKDSLESIDQALKMNIAINNELNEKSMNQISQIIESSSGKDLSSTLLIQQLIQINAVVAAQKHTQRMNLLSITLKVIGVLLVIYLIYSLIAAIINWIGVILLVTIIGGLLLFGLSRS</sequence>
<dbReference type="AlphaFoldDB" id="A0A921FEQ6"/>
<feature type="transmembrane region" description="Helical" evidence="1">
    <location>
        <begin position="111"/>
        <end position="129"/>
    </location>
</feature>
<reference evidence="2" key="1">
    <citation type="journal article" date="2021" name="PeerJ">
        <title>Extensive microbial diversity within the chicken gut microbiome revealed by metagenomics and culture.</title>
        <authorList>
            <person name="Gilroy R."/>
            <person name="Ravi A."/>
            <person name="Getino M."/>
            <person name="Pursley I."/>
            <person name="Horton D.L."/>
            <person name="Alikhan N.F."/>
            <person name="Baker D."/>
            <person name="Gharbi K."/>
            <person name="Hall N."/>
            <person name="Watson M."/>
            <person name="Adriaenssens E.M."/>
            <person name="Foster-Nyarko E."/>
            <person name="Jarju S."/>
            <person name="Secka A."/>
            <person name="Antonio M."/>
            <person name="Oren A."/>
            <person name="Chaudhuri R.R."/>
            <person name="La Ragione R."/>
            <person name="Hildebrand F."/>
            <person name="Pallen M.J."/>
        </authorList>
    </citation>
    <scope>NUCLEOTIDE SEQUENCE</scope>
    <source>
        <strain evidence="2">CHK165-8395</strain>
    </source>
</reference>
<accession>A0A921FEQ6</accession>
<evidence type="ECO:0000256" key="1">
    <source>
        <dbReference type="SAM" id="Phobius"/>
    </source>
</evidence>
<keyword evidence="1" id="KW-1133">Transmembrane helix</keyword>
<reference evidence="2" key="2">
    <citation type="submission" date="2021-09" db="EMBL/GenBank/DDBJ databases">
        <authorList>
            <person name="Gilroy R."/>
        </authorList>
    </citation>
    <scope>NUCLEOTIDE SEQUENCE</scope>
    <source>
        <strain evidence="2">CHK165-8395</strain>
    </source>
</reference>
<comment type="caution">
    <text evidence="2">The sequence shown here is derived from an EMBL/GenBank/DDBJ whole genome shotgun (WGS) entry which is preliminary data.</text>
</comment>
<dbReference type="EMBL" id="DYXD01000150">
    <property type="protein sequence ID" value="HJF07860.1"/>
    <property type="molecule type" value="Genomic_DNA"/>
</dbReference>
<dbReference type="RefSeq" id="WP_278410016.1">
    <property type="nucleotide sequence ID" value="NZ_CATZZN010000004.1"/>
</dbReference>
<feature type="transmembrane region" description="Helical" evidence="1">
    <location>
        <begin position="135"/>
        <end position="156"/>
    </location>
</feature>
<dbReference type="Proteomes" id="UP000718012">
    <property type="component" value="Unassembled WGS sequence"/>
</dbReference>
<protein>
    <submittedName>
        <fullName evidence="2">Uncharacterized protein</fullName>
    </submittedName>
</protein>
<gene>
    <name evidence="2" type="ORF">K8U81_06675</name>
</gene>
<keyword evidence="1" id="KW-0812">Transmembrane</keyword>
<proteinExistence type="predicted"/>
<organism evidence="2 3">
    <name type="scientific">Phocaeicola coprocola</name>
    <dbReference type="NCBI Taxonomy" id="310298"/>
    <lineage>
        <taxon>Bacteria</taxon>
        <taxon>Pseudomonadati</taxon>
        <taxon>Bacteroidota</taxon>
        <taxon>Bacteroidia</taxon>
        <taxon>Bacteroidales</taxon>
        <taxon>Bacteroidaceae</taxon>
        <taxon>Phocaeicola</taxon>
    </lineage>
</organism>
<evidence type="ECO:0000313" key="2">
    <source>
        <dbReference type="EMBL" id="HJF07860.1"/>
    </source>
</evidence>
<keyword evidence="1" id="KW-0472">Membrane</keyword>
<evidence type="ECO:0000313" key="3">
    <source>
        <dbReference type="Proteomes" id="UP000718012"/>
    </source>
</evidence>